<dbReference type="EMBL" id="KQ244721">
    <property type="protein sequence ID" value="KNC74135.1"/>
    <property type="molecule type" value="Genomic_DNA"/>
</dbReference>
<dbReference type="GeneID" id="25913814"/>
<protein>
    <submittedName>
        <fullName evidence="1">Uncharacterized protein</fullName>
    </submittedName>
</protein>
<organism evidence="1 2">
    <name type="scientific">Sphaeroforma arctica JP610</name>
    <dbReference type="NCBI Taxonomy" id="667725"/>
    <lineage>
        <taxon>Eukaryota</taxon>
        <taxon>Ichthyosporea</taxon>
        <taxon>Ichthyophonida</taxon>
        <taxon>Sphaeroforma</taxon>
    </lineage>
</organism>
<dbReference type="AlphaFoldDB" id="A0A0L0FBL2"/>
<dbReference type="InterPro" id="IPR036305">
    <property type="entry name" value="RGS_sf"/>
</dbReference>
<dbReference type="RefSeq" id="XP_014148037.1">
    <property type="nucleotide sequence ID" value="XM_014292562.1"/>
</dbReference>
<proteinExistence type="predicted"/>
<sequence length="165" mass="18683">MDNVETVSQAYNLLDPRGELDIILTDGQLYSYLLDISERRYCSENCKFIRDINLLGDFSDKHVAVTKLCEILALLNTYIYVGAPTPVNLPSDLIAGLRNIKISANSSCADWNTLYHLVLEARAYIRQLLGESGVLSKFERDPRVVRSIIERNIAEKMGLSMARRK</sequence>
<accession>A0A0L0FBL2</accession>
<evidence type="ECO:0000313" key="1">
    <source>
        <dbReference type="EMBL" id="KNC74135.1"/>
    </source>
</evidence>
<evidence type="ECO:0000313" key="2">
    <source>
        <dbReference type="Proteomes" id="UP000054560"/>
    </source>
</evidence>
<dbReference type="InterPro" id="IPR044926">
    <property type="entry name" value="RGS_subdomain_2"/>
</dbReference>
<dbReference type="Proteomes" id="UP000054560">
    <property type="component" value="Unassembled WGS sequence"/>
</dbReference>
<dbReference type="Gene3D" id="1.10.167.10">
    <property type="entry name" value="Regulator of G-protein Signalling 4, domain 2"/>
    <property type="match status" value="1"/>
</dbReference>
<dbReference type="SUPFAM" id="SSF48097">
    <property type="entry name" value="Regulator of G-protein signaling, RGS"/>
    <property type="match status" value="1"/>
</dbReference>
<keyword evidence="2" id="KW-1185">Reference proteome</keyword>
<reference evidence="1 2" key="1">
    <citation type="submission" date="2011-02" db="EMBL/GenBank/DDBJ databases">
        <title>The Genome Sequence of Sphaeroforma arctica JP610.</title>
        <authorList>
            <consortium name="The Broad Institute Genome Sequencing Platform"/>
            <person name="Russ C."/>
            <person name="Cuomo C."/>
            <person name="Young S.K."/>
            <person name="Zeng Q."/>
            <person name="Gargeya S."/>
            <person name="Alvarado L."/>
            <person name="Berlin A."/>
            <person name="Chapman S.B."/>
            <person name="Chen Z."/>
            <person name="Freedman E."/>
            <person name="Gellesch M."/>
            <person name="Goldberg J."/>
            <person name="Griggs A."/>
            <person name="Gujja S."/>
            <person name="Heilman E."/>
            <person name="Heiman D."/>
            <person name="Howarth C."/>
            <person name="Mehta T."/>
            <person name="Neiman D."/>
            <person name="Pearson M."/>
            <person name="Roberts A."/>
            <person name="Saif S."/>
            <person name="Shea T."/>
            <person name="Shenoy N."/>
            <person name="Sisk P."/>
            <person name="Stolte C."/>
            <person name="Sykes S."/>
            <person name="White J."/>
            <person name="Yandava C."/>
            <person name="Burger G."/>
            <person name="Gray M.W."/>
            <person name="Holland P.W.H."/>
            <person name="King N."/>
            <person name="Lang F.B.F."/>
            <person name="Roger A.J."/>
            <person name="Ruiz-Trillo I."/>
            <person name="Haas B."/>
            <person name="Nusbaum C."/>
            <person name="Birren B."/>
        </authorList>
    </citation>
    <scope>NUCLEOTIDE SEQUENCE [LARGE SCALE GENOMIC DNA]</scope>
    <source>
        <strain evidence="1 2">JP610</strain>
    </source>
</reference>
<name>A0A0L0FBL2_9EUKA</name>
<feature type="non-terminal residue" evidence="1">
    <location>
        <position position="165"/>
    </location>
</feature>
<gene>
    <name evidence="1" type="ORF">SARC_13310</name>
</gene>